<dbReference type="RefSeq" id="WP_140604395.1">
    <property type="nucleotide sequence ID" value="NZ_SAWY01000033.1"/>
</dbReference>
<name>A0A502KV50_9GAMM</name>
<comment type="caution">
    <text evidence="1">The sequence shown here is derived from an EMBL/GenBank/DDBJ whole genome shotgun (WGS) entry which is preliminary data.</text>
</comment>
<organism evidence="1 2">
    <name type="scientific">Litorilituus lipolyticus</name>
    <dbReference type="NCBI Taxonomy" id="2491017"/>
    <lineage>
        <taxon>Bacteria</taxon>
        <taxon>Pseudomonadati</taxon>
        <taxon>Pseudomonadota</taxon>
        <taxon>Gammaproteobacteria</taxon>
        <taxon>Alteromonadales</taxon>
        <taxon>Colwelliaceae</taxon>
        <taxon>Litorilituus</taxon>
    </lineage>
</organism>
<dbReference type="AlphaFoldDB" id="A0A502KV50"/>
<gene>
    <name evidence="1" type="ORF">EPA86_13300</name>
</gene>
<dbReference type="PROSITE" id="PS51257">
    <property type="entry name" value="PROKAR_LIPOPROTEIN"/>
    <property type="match status" value="1"/>
</dbReference>
<sequence>MNRLTILILSVFFLISCDENKEEVFECLTVIEPVIIPAVRVYLFDVNQLPLNVCDAILTVDNPEHHESIYGSAQGNCEEQFSLEGGYNLIEYDVLIEKAGFINQEFSAVLPIEIECGYETIELDVYLVADL</sequence>
<evidence type="ECO:0000313" key="2">
    <source>
        <dbReference type="Proteomes" id="UP000315303"/>
    </source>
</evidence>
<dbReference type="OrthoDB" id="6401408at2"/>
<keyword evidence="2" id="KW-1185">Reference proteome</keyword>
<reference evidence="1 2" key="1">
    <citation type="submission" date="2019-01" db="EMBL/GenBank/DDBJ databases">
        <title>Litorilituus lipolytica sp. nov., isolated from intertidal sand of the Yellow Sea in China.</title>
        <authorList>
            <person name="Liu A."/>
        </authorList>
    </citation>
    <scope>NUCLEOTIDE SEQUENCE [LARGE SCALE GENOMIC DNA]</scope>
    <source>
        <strain evidence="1 2">RZ04</strain>
    </source>
</reference>
<proteinExistence type="predicted"/>
<accession>A0A502KV50</accession>
<evidence type="ECO:0000313" key="1">
    <source>
        <dbReference type="EMBL" id="TPH13573.1"/>
    </source>
</evidence>
<protein>
    <submittedName>
        <fullName evidence="1">Uncharacterized protein</fullName>
    </submittedName>
</protein>
<dbReference type="Proteomes" id="UP000315303">
    <property type="component" value="Unassembled WGS sequence"/>
</dbReference>
<dbReference type="EMBL" id="SAWY01000033">
    <property type="protein sequence ID" value="TPH13573.1"/>
    <property type="molecule type" value="Genomic_DNA"/>
</dbReference>